<evidence type="ECO:0000313" key="14">
    <source>
        <dbReference type="Proteomes" id="UP001501274"/>
    </source>
</evidence>
<protein>
    <recommendedName>
        <fullName evidence="10">Palmitoyltransferase</fullName>
        <ecNumber evidence="10">2.3.1.225</ecNumber>
    </recommendedName>
</protein>
<keyword evidence="9 10" id="KW-0012">Acyltransferase</keyword>
<dbReference type="GO" id="GO:0005783">
    <property type="term" value="C:endoplasmic reticulum"/>
    <property type="evidence" value="ECO:0007669"/>
    <property type="project" value="TreeGrafter"/>
</dbReference>
<feature type="transmembrane region" description="Helical" evidence="10">
    <location>
        <begin position="276"/>
        <end position="302"/>
    </location>
</feature>
<keyword evidence="14" id="KW-1185">Reference proteome</keyword>
<comment type="caution">
    <text evidence="13">The sequence shown here is derived from an EMBL/GenBank/DDBJ whole genome shotgun (WGS) entry which is preliminary data.</text>
</comment>
<dbReference type="Proteomes" id="UP001501274">
    <property type="component" value="Unassembled WGS sequence"/>
</dbReference>
<evidence type="ECO:0000256" key="11">
    <source>
        <dbReference type="SAM" id="MobiDB-lite"/>
    </source>
</evidence>
<dbReference type="InterPro" id="IPR001594">
    <property type="entry name" value="Palmitoyltrfase_DHHC"/>
</dbReference>
<comment type="domain">
    <text evidence="10">The DHHC domain is required for palmitoyltransferase activity.</text>
</comment>
<sequence length="363" mass="40964">MNTFMAAAPMVSSYYQRYDTQGTLSSASGVSGRGIPIQIPPELTPKPKPKELHFPVVDPELYIHRRNSTREALGEFRRLRFVCFKFYFSTDVLMGAIPTGITVVLIIANMALVWHQVGWREYIFALGVFATTLMSSFLTTSIDPGIYPRLRSGERDPLEGNTQLVFCKECRLRRPPRCAHCYECRVCVLEHDHHCNILGGCVGVRNLRWFTLYLLSCFSSIVIGVVWLTRYFFCGLFTPNMNTEDQTGLQVVPTLHASQQGGRPSFAPEEHPGYQLAALFVLLLDGILMMLVGAMLCVYIYLTMTSTTRRESMRKQNSLKALLRPRLVLENLKRLLKPPPSLLDSDDHSDEETTNLIGCGNGE</sequence>
<evidence type="ECO:0000256" key="8">
    <source>
        <dbReference type="ARBA" id="ARBA00023288"/>
    </source>
</evidence>
<dbReference type="GO" id="GO:0006612">
    <property type="term" value="P:protein targeting to membrane"/>
    <property type="evidence" value="ECO:0007669"/>
    <property type="project" value="TreeGrafter"/>
</dbReference>
<keyword evidence="4 10" id="KW-0812">Transmembrane</keyword>
<dbReference type="GO" id="GO:0019706">
    <property type="term" value="F:protein-cysteine S-palmitoyltransferase activity"/>
    <property type="evidence" value="ECO:0007669"/>
    <property type="project" value="UniProtKB-EC"/>
</dbReference>
<evidence type="ECO:0000256" key="1">
    <source>
        <dbReference type="ARBA" id="ARBA00004127"/>
    </source>
</evidence>
<keyword evidence="7" id="KW-0564">Palmitate</keyword>
<dbReference type="EC" id="2.3.1.225" evidence="10"/>
<evidence type="ECO:0000259" key="12">
    <source>
        <dbReference type="Pfam" id="PF01529"/>
    </source>
</evidence>
<dbReference type="PROSITE" id="PS50216">
    <property type="entry name" value="DHHC"/>
    <property type="match status" value="1"/>
</dbReference>
<evidence type="ECO:0000256" key="10">
    <source>
        <dbReference type="RuleBase" id="RU079119"/>
    </source>
</evidence>
<proteinExistence type="inferred from homology"/>
<keyword evidence="5 10" id="KW-1133">Transmembrane helix</keyword>
<keyword evidence="8" id="KW-0449">Lipoprotein</keyword>
<dbReference type="PANTHER" id="PTHR22883">
    <property type="entry name" value="ZINC FINGER DHHC DOMAIN CONTAINING PROTEIN"/>
    <property type="match status" value="1"/>
</dbReference>
<accession>A0AAW3BI72</accession>
<evidence type="ECO:0000256" key="3">
    <source>
        <dbReference type="ARBA" id="ARBA00022679"/>
    </source>
</evidence>
<gene>
    <name evidence="13" type="ORF">Q4I28_005203</name>
</gene>
<feature type="transmembrane region" description="Helical" evidence="10">
    <location>
        <begin position="122"/>
        <end position="142"/>
    </location>
</feature>
<evidence type="ECO:0000256" key="4">
    <source>
        <dbReference type="ARBA" id="ARBA00022692"/>
    </source>
</evidence>
<feature type="transmembrane region" description="Helical" evidence="10">
    <location>
        <begin position="212"/>
        <end position="233"/>
    </location>
</feature>
<keyword evidence="6 10" id="KW-0472">Membrane</keyword>
<evidence type="ECO:0000256" key="9">
    <source>
        <dbReference type="ARBA" id="ARBA00023315"/>
    </source>
</evidence>
<dbReference type="GO" id="GO:0005794">
    <property type="term" value="C:Golgi apparatus"/>
    <property type="evidence" value="ECO:0007669"/>
    <property type="project" value="TreeGrafter"/>
</dbReference>
<feature type="region of interest" description="Disordered" evidence="11">
    <location>
        <begin position="339"/>
        <end position="363"/>
    </location>
</feature>
<evidence type="ECO:0000256" key="5">
    <source>
        <dbReference type="ARBA" id="ARBA00022989"/>
    </source>
</evidence>
<organism evidence="13 14">
    <name type="scientific">Leishmania naiffi</name>
    <dbReference type="NCBI Taxonomy" id="5678"/>
    <lineage>
        <taxon>Eukaryota</taxon>
        <taxon>Discoba</taxon>
        <taxon>Euglenozoa</taxon>
        <taxon>Kinetoplastea</taxon>
        <taxon>Metakinetoplastina</taxon>
        <taxon>Trypanosomatida</taxon>
        <taxon>Trypanosomatidae</taxon>
        <taxon>Leishmaniinae</taxon>
        <taxon>Leishmania</taxon>
        <taxon>Leishmania naiffi species complex</taxon>
    </lineage>
</organism>
<evidence type="ECO:0000313" key="13">
    <source>
        <dbReference type="EMBL" id="KAL0521843.1"/>
    </source>
</evidence>
<feature type="transmembrane region" description="Helical" evidence="10">
    <location>
        <begin position="86"/>
        <end position="110"/>
    </location>
</feature>
<evidence type="ECO:0000256" key="7">
    <source>
        <dbReference type="ARBA" id="ARBA00023139"/>
    </source>
</evidence>
<evidence type="ECO:0000256" key="2">
    <source>
        <dbReference type="ARBA" id="ARBA00008574"/>
    </source>
</evidence>
<comment type="similarity">
    <text evidence="2 10">Belongs to the DHHC palmitoyltransferase family.</text>
</comment>
<name>A0AAW3BI72_9TRYP</name>
<comment type="subcellular location">
    <subcellularLocation>
        <location evidence="1">Endomembrane system</location>
        <topology evidence="1">Multi-pass membrane protein</topology>
    </subcellularLocation>
</comment>
<comment type="catalytic activity">
    <reaction evidence="10">
        <text>L-cysteinyl-[protein] + hexadecanoyl-CoA = S-hexadecanoyl-L-cysteinyl-[protein] + CoA</text>
        <dbReference type="Rhea" id="RHEA:36683"/>
        <dbReference type="Rhea" id="RHEA-COMP:10131"/>
        <dbReference type="Rhea" id="RHEA-COMP:11032"/>
        <dbReference type="ChEBI" id="CHEBI:29950"/>
        <dbReference type="ChEBI" id="CHEBI:57287"/>
        <dbReference type="ChEBI" id="CHEBI:57379"/>
        <dbReference type="ChEBI" id="CHEBI:74151"/>
        <dbReference type="EC" id="2.3.1.225"/>
    </reaction>
</comment>
<dbReference type="InterPro" id="IPR039859">
    <property type="entry name" value="PFA4/ZDH16/20/ERF2-like"/>
</dbReference>
<feature type="domain" description="Palmitoyltransferase DHHC" evidence="12">
    <location>
        <begin position="162"/>
        <end position="316"/>
    </location>
</feature>
<dbReference type="EMBL" id="JBAMZN010000030">
    <property type="protein sequence ID" value="KAL0521843.1"/>
    <property type="molecule type" value="Genomic_DNA"/>
</dbReference>
<dbReference type="AlphaFoldDB" id="A0AAW3BI72"/>
<dbReference type="Pfam" id="PF01529">
    <property type="entry name" value="DHHC"/>
    <property type="match status" value="1"/>
</dbReference>
<evidence type="ECO:0000256" key="6">
    <source>
        <dbReference type="ARBA" id="ARBA00023136"/>
    </source>
</evidence>
<keyword evidence="3 10" id="KW-0808">Transferase</keyword>
<dbReference type="PANTHER" id="PTHR22883:SF301">
    <property type="entry name" value="PALMITOYLTRANSFERASE ZDHHC12"/>
    <property type="match status" value="1"/>
</dbReference>
<reference evidence="13 14" key="1">
    <citation type="submission" date="2024-02" db="EMBL/GenBank/DDBJ databases">
        <title>FIRST GENOME SEQUENCES OF Leishmania (Viannia) shawi, Leishmania (Viannia) lindenbergi AND Leishmania (Viannia) utingensis.</title>
        <authorList>
            <person name="Resadore F."/>
            <person name="Custodio M.G.F."/>
            <person name="Boite M.C."/>
            <person name="Cupolillo E."/>
            <person name="Ferreira G.E.M."/>
        </authorList>
    </citation>
    <scope>NUCLEOTIDE SEQUENCE [LARGE SCALE GENOMIC DNA]</scope>
    <source>
        <strain evidence="13 14">MDAS/BR/1979/M5533</strain>
    </source>
</reference>